<keyword evidence="3" id="KW-1185">Reference proteome</keyword>
<proteinExistence type="predicted"/>
<evidence type="ECO:0000259" key="1">
    <source>
        <dbReference type="Pfam" id="PF07970"/>
    </source>
</evidence>
<dbReference type="Proteomes" id="UP000015453">
    <property type="component" value="Unassembled WGS sequence"/>
</dbReference>
<dbReference type="PANTHER" id="PTHR10984">
    <property type="entry name" value="ENDOPLASMIC RETICULUM-GOLGI INTERMEDIATE COMPARTMENT PROTEIN"/>
    <property type="match status" value="1"/>
</dbReference>
<reference evidence="2 3" key="1">
    <citation type="journal article" date="2013" name="BMC Genomics">
        <title>The miniature genome of a carnivorous plant Genlisea aurea contains a low number of genes and short non-coding sequences.</title>
        <authorList>
            <person name="Leushkin E.V."/>
            <person name="Sutormin R.A."/>
            <person name="Nabieva E.R."/>
            <person name="Penin A.A."/>
            <person name="Kondrashov A.S."/>
            <person name="Logacheva M.D."/>
        </authorList>
    </citation>
    <scope>NUCLEOTIDE SEQUENCE [LARGE SCALE GENOMIC DNA]</scope>
</reference>
<feature type="domain" description="Endoplasmic reticulum vesicle transporter C-terminal" evidence="1">
    <location>
        <begin position="2"/>
        <end position="147"/>
    </location>
</feature>
<dbReference type="GO" id="GO:0005783">
    <property type="term" value="C:endoplasmic reticulum"/>
    <property type="evidence" value="ECO:0007669"/>
    <property type="project" value="TreeGrafter"/>
</dbReference>
<sequence>DDECCNSCEEVREAYRKKGWGLSETQIDQCKREGFVEKLKEEKGEGCNIHGALEVNKVAGNFHFVTGKTLQSSGFNLLELLSLQDQSYNISHRINELSFGESIPRIVNPLDGVQWVQEKPNGVYQYFLKVVPTVYTGVRGHTIHSNQ</sequence>
<dbReference type="GO" id="GO:0030134">
    <property type="term" value="C:COPII-coated ER to Golgi transport vesicle"/>
    <property type="evidence" value="ECO:0007669"/>
    <property type="project" value="TreeGrafter"/>
</dbReference>
<gene>
    <name evidence="2" type="ORF">M569_17433</name>
</gene>
<evidence type="ECO:0000313" key="3">
    <source>
        <dbReference type="Proteomes" id="UP000015453"/>
    </source>
</evidence>
<dbReference type="AlphaFoldDB" id="S8BS55"/>
<feature type="non-terminal residue" evidence="2">
    <location>
        <position position="147"/>
    </location>
</feature>
<dbReference type="Pfam" id="PF07970">
    <property type="entry name" value="COPIIcoated_ERV"/>
    <property type="match status" value="1"/>
</dbReference>
<feature type="non-terminal residue" evidence="2">
    <location>
        <position position="1"/>
    </location>
</feature>
<organism evidence="2 3">
    <name type="scientific">Genlisea aurea</name>
    <dbReference type="NCBI Taxonomy" id="192259"/>
    <lineage>
        <taxon>Eukaryota</taxon>
        <taxon>Viridiplantae</taxon>
        <taxon>Streptophyta</taxon>
        <taxon>Embryophyta</taxon>
        <taxon>Tracheophyta</taxon>
        <taxon>Spermatophyta</taxon>
        <taxon>Magnoliopsida</taxon>
        <taxon>eudicotyledons</taxon>
        <taxon>Gunneridae</taxon>
        <taxon>Pentapetalae</taxon>
        <taxon>asterids</taxon>
        <taxon>lamiids</taxon>
        <taxon>Lamiales</taxon>
        <taxon>Lentibulariaceae</taxon>
        <taxon>Genlisea</taxon>
    </lineage>
</organism>
<evidence type="ECO:0000313" key="2">
    <source>
        <dbReference type="EMBL" id="EPS57385.1"/>
    </source>
</evidence>
<name>S8BS55_9LAMI</name>
<dbReference type="OrthoDB" id="270930at2759"/>
<accession>S8BS55</accession>
<comment type="caution">
    <text evidence="2">The sequence shown here is derived from an EMBL/GenBank/DDBJ whole genome shotgun (WGS) entry which is preliminary data.</text>
</comment>
<dbReference type="InterPro" id="IPR012936">
    <property type="entry name" value="Erv_C"/>
</dbReference>
<dbReference type="PANTHER" id="PTHR10984:SF55">
    <property type="entry name" value="ENDOPLASMIC RETICULUM VESICLE TRANSPORTER C-TERMINAL DOMAIN-CONTAINING PROTEIN"/>
    <property type="match status" value="1"/>
</dbReference>
<dbReference type="InterPro" id="IPR045888">
    <property type="entry name" value="Erv"/>
</dbReference>
<dbReference type="EMBL" id="AUSU01010285">
    <property type="protein sequence ID" value="EPS57385.1"/>
    <property type="molecule type" value="Genomic_DNA"/>
</dbReference>
<protein>
    <recommendedName>
        <fullName evidence="1">Endoplasmic reticulum vesicle transporter C-terminal domain-containing protein</fullName>
    </recommendedName>
</protein>